<protein>
    <submittedName>
        <fullName evidence="1">Uncharacterized protein</fullName>
    </submittedName>
</protein>
<dbReference type="Proteomes" id="UP000014731">
    <property type="component" value="Segment"/>
</dbReference>
<evidence type="ECO:0000313" key="2">
    <source>
        <dbReference type="Proteomes" id="UP000014731"/>
    </source>
</evidence>
<gene>
    <name evidence="1" type="ORF">Phi19:3_gp115</name>
</gene>
<proteinExistence type="predicted"/>
<evidence type="ECO:0000313" key="1">
    <source>
        <dbReference type="EMBL" id="AGO47519.1"/>
    </source>
</evidence>
<organism evidence="1 2">
    <name type="scientific">Cellulophaga phage phi19:3</name>
    <dbReference type="NCBI Taxonomy" id="1327971"/>
    <lineage>
        <taxon>Viruses</taxon>
        <taxon>Duplodnaviria</taxon>
        <taxon>Heunggongvirae</taxon>
        <taxon>Uroviricota</taxon>
        <taxon>Caudoviricetes</taxon>
        <taxon>Pachyviridae</taxon>
        <taxon>Baltivirus</taxon>
        <taxon>Baltivirus phi19tres</taxon>
    </lineage>
</organism>
<dbReference type="KEGG" id="vg:16881090"/>
<sequence>MESLIIRKRKIKFDCYPEKIKLIDRFKIKLFKYLFSENEKCLMNQALNLQKHEIYKDLSCGLNTDYKQDIDDLNILLKMCENKLWN</sequence>
<dbReference type="EMBL" id="KC821608">
    <property type="protein sequence ID" value="AGO47519.1"/>
    <property type="molecule type" value="Genomic_DNA"/>
</dbReference>
<dbReference type="GeneID" id="16881090"/>
<accession>R9ZWE2</accession>
<reference evidence="1 2" key="1">
    <citation type="journal article" date="2013" name="Proc. Natl. Acad. Sci. U.S.A.">
        <title>Twelve previously unknown phage genera are ubiquitous in global oceans.</title>
        <authorList>
            <person name="Holmfeldt K."/>
            <person name="Solonenko N."/>
            <person name="Shah M."/>
            <person name="Corrier K."/>
            <person name="Riemann L."/>
            <person name="Verberkmoes N.C."/>
            <person name="Sullivan M.B."/>
        </authorList>
    </citation>
    <scope>NUCLEOTIDE SEQUENCE [LARGE SCALE GENOMIC DNA]</scope>
    <source>
        <strain evidence="1">Phi19:3</strain>
    </source>
</reference>
<name>R9ZWE2_9CAUD</name>
<reference evidence="2" key="2">
    <citation type="submission" date="2013-03" db="EMBL/GenBank/DDBJ databases">
        <title>The Cellulophaga phages: a novel, diverse, and globally ubiquitous model system.</title>
        <authorList>
            <person name="Holmfeldt K."/>
            <person name="Solonenko N."/>
            <person name="Shah M."/>
            <person name="Corrier K."/>
            <person name="Riemann L."/>
            <person name="VerBerkmoes N.C."/>
            <person name="Sullivan M.B."/>
        </authorList>
    </citation>
    <scope>NUCLEOTIDE SEQUENCE [LARGE SCALE GENOMIC DNA]</scope>
</reference>
<keyword evidence="2" id="KW-1185">Reference proteome</keyword>
<dbReference type="RefSeq" id="YP_008240900.1">
    <property type="nucleotide sequence ID" value="NC_021789.1"/>
</dbReference>